<gene>
    <name evidence="2" type="ORF">AK812_SmicGene19210</name>
</gene>
<feature type="region of interest" description="Disordered" evidence="1">
    <location>
        <begin position="47"/>
        <end position="76"/>
    </location>
</feature>
<dbReference type="AlphaFoldDB" id="A0A1Q9DT45"/>
<evidence type="ECO:0000256" key="1">
    <source>
        <dbReference type="SAM" id="MobiDB-lite"/>
    </source>
</evidence>
<sequence length="505" mass="59351">MAREPPQYQARVADKAECELLCEADALCDAAVVSGQDSQLCEVRGKDAAGGVPTPEGSLQPAYSASHAAAREAESKSASSSEKAWLRWGRPQRTVLLMTYASGEIFQKTQRLMDESLHIAEIVDHLKWNESEWESGERLDWYHKHEDVNFPRGGAWKPYLIWQAFRQVKWGDWLIYHDSSRYYSQGFSSSVQPLLEWLEQNREENPCECLPVVQMRSTLEHEWTQKCEEQENDEEDEEQQKEEEQEEEQENDEEDEEQQKEEEKEEEEEEEQRQSRQPRQQRQQQQQQQPSQQLENVAAYGAQMPKAAFEVFCDVITRLELCRPERQTDCCEYYWQQPTHQHSWSVWRKNRRSARLLREWAKWSENYNTLAPLPLVDQSLISLLFYRFKKQLGLRALWVPLLFQNAWNQDADITNFGRWDGAFHKHLNFVLDTLVYEYLHEKKYLFLVDPEEMRIGVHPFREVDMILAGFNSYMLESLYGDEETSQKTGGSDRCVSCCQGSRSSL</sequence>
<dbReference type="EMBL" id="LSRX01000400">
    <property type="protein sequence ID" value="OLP98345.1"/>
    <property type="molecule type" value="Genomic_DNA"/>
</dbReference>
<keyword evidence="3" id="KW-1185">Reference proteome</keyword>
<reference evidence="2 3" key="1">
    <citation type="submission" date="2016-02" db="EMBL/GenBank/DDBJ databases">
        <title>Genome analysis of coral dinoflagellate symbionts highlights evolutionary adaptations to a symbiotic lifestyle.</title>
        <authorList>
            <person name="Aranda M."/>
            <person name="Li Y."/>
            <person name="Liew Y.J."/>
            <person name="Baumgarten S."/>
            <person name="Simakov O."/>
            <person name="Wilson M."/>
            <person name="Piel J."/>
            <person name="Ashoor H."/>
            <person name="Bougouffa S."/>
            <person name="Bajic V.B."/>
            <person name="Ryu T."/>
            <person name="Ravasi T."/>
            <person name="Bayer T."/>
            <person name="Micklem G."/>
            <person name="Kim H."/>
            <person name="Bhak J."/>
            <person name="Lajeunesse T.C."/>
            <person name="Voolstra C.R."/>
        </authorList>
    </citation>
    <scope>NUCLEOTIDE SEQUENCE [LARGE SCALE GENOMIC DNA]</scope>
    <source>
        <strain evidence="2 3">CCMP2467</strain>
    </source>
</reference>
<feature type="region of interest" description="Disordered" evidence="1">
    <location>
        <begin position="225"/>
        <end position="295"/>
    </location>
</feature>
<dbReference type="OrthoDB" id="427277at2759"/>
<comment type="caution">
    <text evidence="2">The sequence shown here is derived from an EMBL/GenBank/DDBJ whole genome shotgun (WGS) entry which is preliminary data.</text>
</comment>
<evidence type="ECO:0000313" key="2">
    <source>
        <dbReference type="EMBL" id="OLP98345.1"/>
    </source>
</evidence>
<protein>
    <submittedName>
        <fullName evidence="2">Uncharacterized protein</fullName>
    </submittedName>
</protein>
<organism evidence="2 3">
    <name type="scientific">Symbiodinium microadriaticum</name>
    <name type="common">Dinoflagellate</name>
    <name type="synonym">Zooxanthella microadriatica</name>
    <dbReference type="NCBI Taxonomy" id="2951"/>
    <lineage>
        <taxon>Eukaryota</taxon>
        <taxon>Sar</taxon>
        <taxon>Alveolata</taxon>
        <taxon>Dinophyceae</taxon>
        <taxon>Suessiales</taxon>
        <taxon>Symbiodiniaceae</taxon>
        <taxon>Symbiodinium</taxon>
    </lineage>
</organism>
<evidence type="ECO:0000313" key="3">
    <source>
        <dbReference type="Proteomes" id="UP000186817"/>
    </source>
</evidence>
<proteinExistence type="predicted"/>
<accession>A0A1Q9DT45</accession>
<feature type="compositionally biased region" description="Acidic residues" evidence="1">
    <location>
        <begin position="230"/>
        <end position="271"/>
    </location>
</feature>
<name>A0A1Q9DT45_SYMMI</name>
<feature type="compositionally biased region" description="Low complexity" evidence="1">
    <location>
        <begin position="275"/>
        <end position="293"/>
    </location>
</feature>
<dbReference type="Proteomes" id="UP000186817">
    <property type="component" value="Unassembled WGS sequence"/>
</dbReference>